<keyword evidence="3" id="KW-1185">Reference proteome</keyword>
<dbReference type="PANTHER" id="PTHR48258:SF3">
    <property type="entry name" value="FK506-BINDING PROTEIN 4-LIKE ISOFORM X1"/>
    <property type="match status" value="1"/>
</dbReference>
<evidence type="ECO:0000313" key="3">
    <source>
        <dbReference type="Proteomes" id="UP001419268"/>
    </source>
</evidence>
<dbReference type="Proteomes" id="UP001419268">
    <property type="component" value="Unassembled WGS sequence"/>
</dbReference>
<comment type="caution">
    <text evidence="2">The sequence shown here is derived from an EMBL/GenBank/DDBJ whole genome shotgun (WGS) entry which is preliminary data.</text>
</comment>
<reference evidence="2 3" key="1">
    <citation type="submission" date="2024-01" db="EMBL/GenBank/DDBJ databases">
        <title>Genome assemblies of Stephania.</title>
        <authorList>
            <person name="Yang L."/>
        </authorList>
    </citation>
    <scope>NUCLEOTIDE SEQUENCE [LARGE SCALE GENOMIC DNA]</scope>
    <source>
        <strain evidence="2">JXDWG</strain>
        <tissue evidence="2">Leaf</tissue>
    </source>
</reference>
<protein>
    <recommendedName>
        <fullName evidence="1">DUF4218 domain-containing protein</fullName>
    </recommendedName>
</protein>
<sequence length="98" mass="11483">MKTLKGYVRNRAQPEGCVAERYLAKEFVQFCSKYFKWALQVGVRRPRNDEVDKDVVSEGRLMFAGKSINLSPDRLRVALQYVLFNFDEVQPYIQSNFL</sequence>
<dbReference type="AlphaFoldDB" id="A0AAP0HYD1"/>
<feature type="domain" description="DUF4218" evidence="1">
    <location>
        <begin position="2"/>
        <end position="48"/>
    </location>
</feature>
<dbReference type="PANTHER" id="PTHR48258">
    <property type="entry name" value="DUF4218 DOMAIN-CONTAINING PROTEIN-RELATED"/>
    <property type="match status" value="1"/>
</dbReference>
<dbReference type="InterPro" id="IPR025452">
    <property type="entry name" value="DUF4218"/>
</dbReference>
<dbReference type="EMBL" id="JBBNAG010000010">
    <property type="protein sequence ID" value="KAK9100934.1"/>
    <property type="molecule type" value="Genomic_DNA"/>
</dbReference>
<organism evidence="2 3">
    <name type="scientific">Stephania cephalantha</name>
    <dbReference type="NCBI Taxonomy" id="152367"/>
    <lineage>
        <taxon>Eukaryota</taxon>
        <taxon>Viridiplantae</taxon>
        <taxon>Streptophyta</taxon>
        <taxon>Embryophyta</taxon>
        <taxon>Tracheophyta</taxon>
        <taxon>Spermatophyta</taxon>
        <taxon>Magnoliopsida</taxon>
        <taxon>Ranunculales</taxon>
        <taxon>Menispermaceae</taxon>
        <taxon>Menispermoideae</taxon>
        <taxon>Cissampelideae</taxon>
        <taxon>Stephania</taxon>
    </lineage>
</organism>
<name>A0AAP0HYD1_9MAGN</name>
<dbReference type="Pfam" id="PF13960">
    <property type="entry name" value="DUF4218"/>
    <property type="match status" value="1"/>
</dbReference>
<evidence type="ECO:0000259" key="1">
    <source>
        <dbReference type="Pfam" id="PF13960"/>
    </source>
</evidence>
<evidence type="ECO:0000313" key="2">
    <source>
        <dbReference type="EMBL" id="KAK9100934.1"/>
    </source>
</evidence>
<proteinExistence type="predicted"/>
<accession>A0AAP0HYD1</accession>
<gene>
    <name evidence="2" type="ORF">Scep_024364</name>
</gene>